<dbReference type="GO" id="GO:0097176">
    <property type="term" value="P:epoxide metabolic process"/>
    <property type="evidence" value="ECO:0007669"/>
    <property type="project" value="TreeGrafter"/>
</dbReference>
<feature type="compositionally biased region" description="Low complexity" evidence="3">
    <location>
        <begin position="391"/>
        <end position="411"/>
    </location>
</feature>
<dbReference type="AlphaFoldDB" id="A0AAE0NCN1"/>
<organism evidence="5 6">
    <name type="scientific">Podospora didyma</name>
    <dbReference type="NCBI Taxonomy" id="330526"/>
    <lineage>
        <taxon>Eukaryota</taxon>
        <taxon>Fungi</taxon>
        <taxon>Dikarya</taxon>
        <taxon>Ascomycota</taxon>
        <taxon>Pezizomycotina</taxon>
        <taxon>Sordariomycetes</taxon>
        <taxon>Sordariomycetidae</taxon>
        <taxon>Sordariales</taxon>
        <taxon>Podosporaceae</taxon>
        <taxon>Podospora</taxon>
    </lineage>
</organism>
<dbReference type="PANTHER" id="PTHR21661:SF71">
    <property type="entry name" value="EPOXIDE HYDROLASE N-TERMINAL DOMAIN-CONTAINING PROTEIN"/>
    <property type="match status" value="1"/>
</dbReference>
<gene>
    <name evidence="5" type="ORF">B0H63DRAFT_250191</name>
</gene>
<evidence type="ECO:0000313" key="6">
    <source>
        <dbReference type="Proteomes" id="UP001285441"/>
    </source>
</evidence>
<evidence type="ECO:0000256" key="2">
    <source>
        <dbReference type="ARBA" id="ARBA00022801"/>
    </source>
</evidence>
<proteinExistence type="inferred from homology"/>
<feature type="compositionally biased region" description="Low complexity" evidence="3">
    <location>
        <begin position="560"/>
        <end position="577"/>
    </location>
</feature>
<dbReference type="Proteomes" id="UP001285441">
    <property type="component" value="Unassembled WGS sequence"/>
</dbReference>
<dbReference type="GO" id="GO:0004301">
    <property type="term" value="F:epoxide hydrolase activity"/>
    <property type="evidence" value="ECO:0007669"/>
    <property type="project" value="TreeGrafter"/>
</dbReference>
<reference evidence="5" key="2">
    <citation type="submission" date="2023-06" db="EMBL/GenBank/DDBJ databases">
        <authorList>
            <consortium name="Lawrence Berkeley National Laboratory"/>
            <person name="Haridas S."/>
            <person name="Hensen N."/>
            <person name="Bonometti L."/>
            <person name="Westerberg I."/>
            <person name="Brannstrom I.O."/>
            <person name="Guillou S."/>
            <person name="Cros-Aarteil S."/>
            <person name="Calhoun S."/>
            <person name="Kuo A."/>
            <person name="Mondo S."/>
            <person name="Pangilinan J."/>
            <person name="Riley R."/>
            <person name="LaButti K."/>
            <person name="Andreopoulos B."/>
            <person name="Lipzen A."/>
            <person name="Chen C."/>
            <person name="Yanf M."/>
            <person name="Daum C."/>
            <person name="Ng V."/>
            <person name="Clum A."/>
            <person name="Steindorff A."/>
            <person name="Ohm R."/>
            <person name="Martin F."/>
            <person name="Silar P."/>
            <person name="Natvig D."/>
            <person name="Lalanne C."/>
            <person name="Gautier V."/>
            <person name="Ament-velasquez S.L."/>
            <person name="Kruys A."/>
            <person name="Hutchinson M.I."/>
            <person name="Powell A.J."/>
            <person name="Barry K."/>
            <person name="Miller A.N."/>
            <person name="Grigoriev I.V."/>
            <person name="Debuchy R."/>
            <person name="Gladieux P."/>
            <person name="Thoren M.H."/>
            <person name="Johannesson H."/>
        </authorList>
    </citation>
    <scope>NUCLEOTIDE SEQUENCE</scope>
    <source>
        <strain evidence="5">CBS 232.78</strain>
    </source>
</reference>
<dbReference type="Gene3D" id="3.40.50.1820">
    <property type="entry name" value="alpha/beta hydrolase"/>
    <property type="match status" value="1"/>
</dbReference>
<sequence length="649" mass="69881">MADTIDASAGDEVKPYTIHVRTKHLDFTKQKLELTRFPHEGSEPKSTDWWEPKPQLEPLLDFWLEKYDWREEEALLNSSLPQFRTSITLPSQDTPLRLHFLHARSAHAHAVPLLLIPPFPLTCLSLGHLLKPLTDPEDAARDQPFHLVIPSLPGLGFSDPLPNNTSPVTTTADMLNTLMGRLSYPYYLATNSGPGHVSPAKIDWRLARRLATHYSSSCLGTHLISPVLAAPTLRNAPLEWAKWNIASLFRAAILGYSADDFSALPPRPRLWPWQTAGNVVDIEQGLNHLSLREPNTLAYALCDSPAGMLAFVLKAIQPNINHLTQEQIVTLTNLAWLPGPENAMRFWAHSTVHDEEDAAASPAKTTGEKIAKPRVAITVFVGGEQEGGGEENTAATTPAAPAPAVEVTTSSTPPPAPPAILPSIAESQPEPPHIEPFPSSTAGPITPRRSEYIPPAWGNTHFDIVHTQRNTSSTPSTTGLLLAFTQPSIIITGVRGLAAAVLARDARLKPAPAPASTAPLEQIIVISSAPSTTPQQSPPEITPPAPALLAPAAPPKRPQPNRGSSSWSWSGPRVSGPTSTSGGKLTKPQQDPKGKGKEIIEQAVPEPARLSPPARDPLLDGESPDTLVDNSPQPLEEEQEPPVLKGPGA</sequence>
<feature type="compositionally biased region" description="Basic and acidic residues" evidence="3">
    <location>
        <begin position="590"/>
        <end position="600"/>
    </location>
</feature>
<dbReference type="PANTHER" id="PTHR21661">
    <property type="entry name" value="EPOXIDE HYDROLASE 1-RELATED"/>
    <property type="match status" value="1"/>
</dbReference>
<feature type="compositionally biased region" description="Pro residues" evidence="3">
    <location>
        <begin position="536"/>
        <end position="558"/>
    </location>
</feature>
<dbReference type="EMBL" id="JAULSW010000006">
    <property type="protein sequence ID" value="KAK3378525.1"/>
    <property type="molecule type" value="Genomic_DNA"/>
</dbReference>
<accession>A0AAE0NCN1</accession>
<feature type="region of interest" description="Disordered" evidence="3">
    <location>
        <begin position="384"/>
        <end position="453"/>
    </location>
</feature>
<keyword evidence="6" id="KW-1185">Reference proteome</keyword>
<keyword evidence="2 5" id="KW-0378">Hydrolase</keyword>
<dbReference type="InterPro" id="IPR029058">
    <property type="entry name" value="AB_hydrolase_fold"/>
</dbReference>
<feature type="region of interest" description="Disordered" evidence="3">
    <location>
        <begin position="530"/>
        <end position="649"/>
    </location>
</feature>
<evidence type="ECO:0000313" key="5">
    <source>
        <dbReference type="EMBL" id="KAK3378525.1"/>
    </source>
</evidence>
<name>A0AAE0NCN1_9PEZI</name>
<dbReference type="SUPFAM" id="SSF53474">
    <property type="entry name" value="alpha/beta-Hydrolases"/>
    <property type="match status" value="1"/>
</dbReference>
<dbReference type="Pfam" id="PF06441">
    <property type="entry name" value="EHN"/>
    <property type="match status" value="1"/>
</dbReference>
<comment type="similarity">
    <text evidence="1">Belongs to the peptidase S33 family.</text>
</comment>
<evidence type="ECO:0000256" key="1">
    <source>
        <dbReference type="ARBA" id="ARBA00010088"/>
    </source>
</evidence>
<protein>
    <submittedName>
        <fullName evidence="5">Epoxide hydrolase</fullName>
    </submittedName>
</protein>
<feature type="compositionally biased region" description="Polar residues" evidence="3">
    <location>
        <begin position="578"/>
        <end position="589"/>
    </location>
</feature>
<dbReference type="InterPro" id="IPR010497">
    <property type="entry name" value="Epoxide_hydro_N"/>
</dbReference>
<evidence type="ECO:0000259" key="4">
    <source>
        <dbReference type="Pfam" id="PF06441"/>
    </source>
</evidence>
<feature type="domain" description="Epoxide hydrolase N-terminal" evidence="4">
    <location>
        <begin position="13"/>
        <end position="124"/>
    </location>
</feature>
<reference evidence="5" key="1">
    <citation type="journal article" date="2023" name="Mol. Phylogenet. Evol.">
        <title>Genome-scale phylogeny and comparative genomics of the fungal order Sordariales.</title>
        <authorList>
            <person name="Hensen N."/>
            <person name="Bonometti L."/>
            <person name="Westerberg I."/>
            <person name="Brannstrom I.O."/>
            <person name="Guillou S."/>
            <person name="Cros-Aarteil S."/>
            <person name="Calhoun S."/>
            <person name="Haridas S."/>
            <person name="Kuo A."/>
            <person name="Mondo S."/>
            <person name="Pangilinan J."/>
            <person name="Riley R."/>
            <person name="LaButti K."/>
            <person name="Andreopoulos B."/>
            <person name="Lipzen A."/>
            <person name="Chen C."/>
            <person name="Yan M."/>
            <person name="Daum C."/>
            <person name="Ng V."/>
            <person name="Clum A."/>
            <person name="Steindorff A."/>
            <person name="Ohm R.A."/>
            <person name="Martin F."/>
            <person name="Silar P."/>
            <person name="Natvig D.O."/>
            <person name="Lalanne C."/>
            <person name="Gautier V."/>
            <person name="Ament-Velasquez S.L."/>
            <person name="Kruys A."/>
            <person name="Hutchinson M.I."/>
            <person name="Powell A.J."/>
            <person name="Barry K."/>
            <person name="Miller A.N."/>
            <person name="Grigoriev I.V."/>
            <person name="Debuchy R."/>
            <person name="Gladieux P."/>
            <person name="Hiltunen Thoren M."/>
            <person name="Johannesson H."/>
        </authorList>
    </citation>
    <scope>NUCLEOTIDE SEQUENCE</scope>
    <source>
        <strain evidence="5">CBS 232.78</strain>
    </source>
</reference>
<evidence type="ECO:0000256" key="3">
    <source>
        <dbReference type="SAM" id="MobiDB-lite"/>
    </source>
</evidence>
<comment type="caution">
    <text evidence="5">The sequence shown here is derived from an EMBL/GenBank/DDBJ whole genome shotgun (WGS) entry which is preliminary data.</text>
</comment>